<proteinExistence type="predicted"/>
<sequence>MAERIADGYGSLGDFEDYHYTFVQDGKLTLVGQKYVAQPTHNWGHRVAFAGTYVLTFDKDTNQWERHDVISELASAENVGESLFVRDGKLYLLTFDNFGSIGFQKLFRWENNSFKELNLTAPEAISMSESQRTDVLAASGLSSDGATILLQKDDNCDIQIFSLTVDGDSATIEKTSQIPLDSNPLRGSPVLAETVGDKVLISYGVHGCGFRWERTRLFIFDLKSGTASHVDFDSEGKTPRFCFSGPHCSYVNKDTKSWIVAVGSVQVGMSGSEFYGAVWALKGNVFDEDSKPTWVELPQTVEEGDHILDGFTLYTITKQDVTKVQLEEI</sequence>
<organism evidence="1 2">
    <name type="scientific">Caenorhabditis tropicalis</name>
    <dbReference type="NCBI Taxonomy" id="1561998"/>
    <lineage>
        <taxon>Eukaryota</taxon>
        <taxon>Metazoa</taxon>
        <taxon>Ecdysozoa</taxon>
        <taxon>Nematoda</taxon>
        <taxon>Chromadorea</taxon>
        <taxon>Rhabditida</taxon>
        <taxon>Rhabditina</taxon>
        <taxon>Rhabditomorpha</taxon>
        <taxon>Rhabditoidea</taxon>
        <taxon>Rhabditidae</taxon>
        <taxon>Peloderinae</taxon>
        <taxon>Caenorhabditis</taxon>
    </lineage>
</organism>
<evidence type="ECO:0000313" key="1">
    <source>
        <dbReference type="Proteomes" id="UP000095282"/>
    </source>
</evidence>
<dbReference type="InterPro" id="IPR011043">
    <property type="entry name" value="Gal_Oxase/kelch_b-propeller"/>
</dbReference>
<keyword evidence="1" id="KW-1185">Reference proteome</keyword>
<dbReference type="SUPFAM" id="SSF50965">
    <property type="entry name" value="Galactose oxidase, central domain"/>
    <property type="match status" value="1"/>
</dbReference>
<dbReference type="eggNOG" id="ENOG502SV7I">
    <property type="taxonomic scope" value="Eukaryota"/>
</dbReference>
<dbReference type="Proteomes" id="UP000095282">
    <property type="component" value="Unplaced"/>
</dbReference>
<dbReference type="AlphaFoldDB" id="A0A1I7UAK6"/>
<protein>
    <submittedName>
        <fullName evidence="2">Pectate_lyase22 domain-containing protein</fullName>
    </submittedName>
</protein>
<reference evidence="2" key="1">
    <citation type="submission" date="2016-11" db="UniProtKB">
        <authorList>
            <consortium name="WormBaseParasite"/>
        </authorList>
    </citation>
    <scope>IDENTIFICATION</scope>
</reference>
<dbReference type="STRING" id="1561998.A0A1I7UAK6"/>
<name>A0A1I7UAK6_9PELO</name>
<evidence type="ECO:0000313" key="2">
    <source>
        <dbReference type="WBParaSite" id="Csp11.Scaffold629.g16541.t1"/>
    </source>
</evidence>
<accession>A0A1I7UAK6</accession>
<dbReference type="WBParaSite" id="Csp11.Scaffold629.g16541.t1">
    <property type="protein sequence ID" value="Csp11.Scaffold629.g16541.t1"/>
    <property type="gene ID" value="Csp11.Scaffold629.g16541"/>
</dbReference>